<feature type="coiled-coil region" evidence="1">
    <location>
        <begin position="61"/>
        <end position="95"/>
    </location>
</feature>
<evidence type="ECO:0000313" key="2">
    <source>
        <dbReference type="EMBL" id="GAB1251812.1"/>
    </source>
</evidence>
<name>A0ABQ0E252_9PORP</name>
<accession>A0ABQ0E252</accession>
<sequence>MKKSITFASVLAVKAFTAQDGIIKTKEIYSKNKYNLKELEMKNLKVVFAVVAMSLALFSCKKTAQEQTNEADEAVAEAQQNLDEAQQNQQEALTVEALLGTWTATTTNAEGVASNLKITFKENGVYDCTTEVEGAKPEVKTDLAYTVENNIVTLAEDAKLEFANGVLYRLDANGNRLNVEGQTADIFTKVVE</sequence>
<reference evidence="2 3" key="1">
    <citation type="journal article" date="2025" name="Int. J. Syst. Evol. Microbiol.">
        <title>Desulfovibrio falkowii sp. nov., Porphyromonas miyakawae sp. nov., Mediterraneibacter flintii sp. nov. and Owariibacterium komagatae gen. nov., sp. nov., isolated from human faeces.</title>
        <authorList>
            <person name="Hamaguchi T."/>
            <person name="Ohara M."/>
            <person name="Hisatomi A."/>
            <person name="Sekiguchi K."/>
            <person name="Takeda J.I."/>
            <person name="Ueyama J."/>
            <person name="Ito M."/>
            <person name="Nishiwaki H."/>
            <person name="Ogi T."/>
            <person name="Hirayama M."/>
            <person name="Ohkuma M."/>
            <person name="Sakamoto M."/>
            <person name="Ohno K."/>
        </authorList>
    </citation>
    <scope>NUCLEOTIDE SEQUENCE [LARGE SCALE GENOMIC DNA]</scope>
    <source>
        <strain evidence="2 3">13CB11C</strain>
    </source>
</reference>
<evidence type="ECO:0008006" key="4">
    <source>
        <dbReference type="Google" id="ProtNLM"/>
    </source>
</evidence>
<keyword evidence="1" id="KW-0175">Coiled coil</keyword>
<organism evidence="2 3">
    <name type="scientific">Porphyromonas miyakawae</name>
    <dbReference type="NCBI Taxonomy" id="3137470"/>
    <lineage>
        <taxon>Bacteria</taxon>
        <taxon>Pseudomonadati</taxon>
        <taxon>Bacteroidota</taxon>
        <taxon>Bacteroidia</taxon>
        <taxon>Bacteroidales</taxon>
        <taxon>Porphyromonadaceae</taxon>
        <taxon>Porphyromonas</taxon>
    </lineage>
</organism>
<comment type="caution">
    <text evidence="2">The sequence shown here is derived from an EMBL/GenBank/DDBJ whole genome shotgun (WGS) entry which is preliminary data.</text>
</comment>
<dbReference type="Proteomes" id="UP001628220">
    <property type="component" value="Unassembled WGS sequence"/>
</dbReference>
<dbReference type="EMBL" id="BAAFSF010000002">
    <property type="protein sequence ID" value="GAB1251812.1"/>
    <property type="molecule type" value="Genomic_DNA"/>
</dbReference>
<evidence type="ECO:0000313" key="3">
    <source>
        <dbReference type="Proteomes" id="UP001628220"/>
    </source>
</evidence>
<evidence type="ECO:0000256" key="1">
    <source>
        <dbReference type="SAM" id="Coils"/>
    </source>
</evidence>
<keyword evidence="3" id="KW-1185">Reference proteome</keyword>
<protein>
    <recommendedName>
        <fullName evidence="4">Lipocalin-like domain-containing protein</fullName>
    </recommendedName>
</protein>
<dbReference type="RefSeq" id="WP_411915629.1">
    <property type="nucleotide sequence ID" value="NZ_BAAFSF010000002.1"/>
</dbReference>
<proteinExistence type="predicted"/>
<gene>
    <name evidence="2" type="ORF">Tsumi_09170</name>
</gene>